<dbReference type="SUPFAM" id="SSF53335">
    <property type="entry name" value="S-adenosyl-L-methionine-dependent methyltransferases"/>
    <property type="match status" value="1"/>
</dbReference>
<dbReference type="Gene3D" id="3.40.50.150">
    <property type="entry name" value="Vaccinia Virus protein VP39"/>
    <property type="match status" value="1"/>
</dbReference>
<comment type="caution">
    <text evidence="5">The sequence shown here is derived from an EMBL/GenBank/DDBJ whole genome shotgun (WGS) entry which is preliminary data.</text>
</comment>
<dbReference type="PANTHER" id="PTHR46315:SF1">
    <property type="entry name" value="SPERMINE SYNTHASE"/>
    <property type="match status" value="1"/>
</dbReference>
<proteinExistence type="inferred from homology"/>
<dbReference type="PROSITE" id="PS51006">
    <property type="entry name" value="PABS_2"/>
    <property type="match status" value="1"/>
</dbReference>
<comment type="similarity">
    <text evidence="1">Belongs to the spermidine/spermine synthase family.</text>
</comment>
<evidence type="ECO:0000259" key="4">
    <source>
        <dbReference type="PROSITE" id="PS51006"/>
    </source>
</evidence>
<protein>
    <recommendedName>
        <fullName evidence="4">PABS domain-containing protein</fullName>
    </recommendedName>
</protein>
<dbReference type="Gene3D" id="2.30.140.10">
    <property type="entry name" value="Spermidine synthase, tetramerisation domain"/>
    <property type="match status" value="1"/>
</dbReference>
<dbReference type="InterPro" id="IPR037163">
    <property type="entry name" value="Spermidine_synt_N_sf"/>
</dbReference>
<sequence length="373" mass="42013">MAACANTILLDFKVENSSLTQDGFNKLEMEVVEGLEKHFGVNSMEKLMVKTLSSEGDHLSVFMGPQQSVINLRTFSNGLVSIIIDYLREGDEEPLLTPLDGKALELALGKLGKDMKSVTLPPIKRGTPFDVYFPLSDGRLVEYDVDKLIYDERSPFQRVQIMHSKTFGNMLVLDGLPNLAESDLVYTESIMCRGTEDYKDKEILILGGGDGALLNELRKENPKQIIMVEIDEMVMKICNEHLRSACGDTLDSYMGKNYQIIVGDCIKYIEKCVFQGKKFDYVISDLTDIPISETPQGEMWEFIKKVIRMSFSVLNDTGKFLTHGTGISCTNQLAMFEGVVGELEIPLSFTRTHAFVPSFLEDWVFYQIQRKTA</sequence>
<dbReference type="Proteomes" id="UP001642540">
    <property type="component" value="Unassembled WGS sequence"/>
</dbReference>
<feature type="active site" description="Proton acceptor" evidence="3">
    <location>
        <position position="285"/>
    </location>
</feature>
<dbReference type="PANTHER" id="PTHR46315">
    <property type="entry name" value="SPERMINE SYNTHASE"/>
    <property type="match status" value="1"/>
</dbReference>
<name>A0ABP1QJL1_9HEXA</name>
<evidence type="ECO:0000256" key="1">
    <source>
        <dbReference type="ARBA" id="ARBA00007867"/>
    </source>
</evidence>
<dbReference type="InterPro" id="IPR030373">
    <property type="entry name" value="PABS_CS"/>
</dbReference>
<reference evidence="5 6" key="1">
    <citation type="submission" date="2024-08" db="EMBL/GenBank/DDBJ databases">
        <authorList>
            <person name="Cucini C."/>
            <person name="Frati F."/>
        </authorList>
    </citation>
    <scope>NUCLEOTIDE SEQUENCE [LARGE SCALE GENOMIC DNA]</scope>
</reference>
<dbReference type="CDD" id="cd02440">
    <property type="entry name" value="AdoMet_MTases"/>
    <property type="match status" value="1"/>
</dbReference>
<keyword evidence="3" id="KW-0620">Polyamine biosynthesis</keyword>
<dbReference type="InterPro" id="IPR030374">
    <property type="entry name" value="PABS"/>
</dbReference>
<gene>
    <name evidence="5" type="ORF">ODALV1_LOCUS12028</name>
</gene>
<evidence type="ECO:0000256" key="3">
    <source>
        <dbReference type="PROSITE-ProRule" id="PRU00354"/>
    </source>
</evidence>
<keyword evidence="6" id="KW-1185">Reference proteome</keyword>
<keyword evidence="2 3" id="KW-0808">Transferase</keyword>
<dbReference type="Pfam" id="PF01564">
    <property type="entry name" value="Spermine_synth"/>
    <property type="match status" value="1"/>
</dbReference>
<evidence type="ECO:0000313" key="6">
    <source>
        <dbReference type="Proteomes" id="UP001642540"/>
    </source>
</evidence>
<dbReference type="PROSITE" id="PS01330">
    <property type="entry name" value="PABS_1"/>
    <property type="match status" value="1"/>
</dbReference>
<evidence type="ECO:0000313" key="5">
    <source>
        <dbReference type="EMBL" id="CAL8105320.1"/>
    </source>
</evidence>
<dbReference type="EMBL" id="CAXLJM020000036">
    <property type="protein sequence ID" value="CAL8105320.1"/>
    <property type="molecule type" value="Genomic_DNA"/>
</dbReference>
<dbReference type="InterPro" id="IPR035246">
    <property type="entry name" value="Spermidine_synt_N"/>
</dbReference>
<accession>A0ABP1QJL1</accession>
<evidence type="ECO:0000256" key="2">
    <source>
        <dbReference type="ARBA" id="ARBA00022679"/>
    </source>
</evidence>
<organism evidence="5 6">
    <name type="scientific">Orchesella dallaii</name>
    <dbReference type="NCBI Taxonomy" id="48710"/>
    <lineage>
        <taxon>Eukaryota</taxon>
        <taxon>Metazoa</taxon>
        <taxon>Ecdysozoa</taxon>
        <taxon>Arthropoda</taxon>
        <taxon>Hexapoda</taxon>
        <taxon>Collembola</taxon>
        <taxon>Entomobryomorpha</taxon>
        <taxon>Entomobryoidea</taxon>
        <taxon>Orchesellidae</taxon>
        <taxon>Orchesellinae</taxon>
        <taxon>Orchesella</taxon>
    </lineage>
</organism>
<dbReference type="Pfam" id="PF17284">
    <property type="entry name" value="Spermine_synt_N"/>
    <property type="match status" value="1"/>
</dbReference>
<dbReference type="InterPro" id="IPR015576">
    <property type="entry name" value="Spermine_synthase_animal"/>
</dbReference>
<feature type="domain" description="PABS" evidence="4">
    <location>
        <begin position="130"/>
        <end position="371"/>
    </location>
</feature>
<dbReference type="InterPro" id="IPR029063">
    <property type="entry name" value="SAM-dependent_MTases_sf"/>
</dbReference>